<dbReference type="Proteomes" id="UP000675664">
    <property type="component" value="Unassembled WGS sequence"/>
</dbReference>
<organism evidence="7 8">
    <name type="scientific">Sinanaerobacter chloroacetimidivorans</name>
    <dbReference type="NCBI Taxonomy" id="2818044"/>
    <lineage>
        <taxon>Bacteria</taxon>
        <taxon>Bacillati</taxon>
        <taxon>Bacillota</taxon>
        <taxon>Clostridia</taxon>
        <taxon>Peptostreptococcales</taxon>
        <taxon>Anaerovoracaceae</taxon>
        <taxon>Sinanaerobacter</taxon>
    </lineage>
</organism>
<dbReference type="RefSeq" id="WP_227018962.1">
    <property type="nucleotide sequence ID" value="NZ_JAGSND010000008.1"/>
</dbReference>
<dbReference type="InterPro" id="IPR001248">
    <property type="entry name" value="Pur-cyt_permease"/>
</dbReference>
<evidence type="ECO:0000256" key="2">
    <source>
        <dbReference type="ARBA" id="ARBA00008974"/>
    </source>
</evidence>
<evidence type="ECO:0000313" key="8">
    <source>
        <dbReference type="Proteomes" id="UP000675664"/>
    </source>
</evidence>
<dbReference type="InterPro" id="IPR045225">
    <property type="entry name" value="Uracil/uridine/allantoin_perm"/>
</dbReference>
<feature type="transmembrane region" description="Helical" evidence="6">
    <location>
        <begin position="76"/>
        <end position="95"/>
    </location>
</feature>
<dbReference type="Gene3D" id="1.10.4160.10">
    <property type="entry name" value="Hydantoin permease"/>
    <property type="match status" value="1"/>
</dbReference>
<keyword evidence="5 6" id="KW-0472">Membrane</keyword>
<feature type="transmembrane region" description="Helical" evidence="6">
    <location>
        <begin position="319"/>
        <end position="341"/>
    </location>
</feature>
<reference evidence="7" key="2">
    <citation type="submission" date="2021-04" db="EMBL/GenBank/DDBJ databases">
        <authorList>
            <person name="Liu J."/>
        </authorList>
    </citation>
    <scope>NUCLEOTIDE SEQUENCE</scope>
    <source>
        <strain evidence="7">BAD-6</strain>
    </source>
</reference>
<dbReference type="Pfam" id="PF02133">
    <property type="entry name" value="Transp_cyt_pur"/>
    <property type="match status" value="1"/>
</dbReference>
<feature type="transmembrane region" description="Helical" evidence="6">
    <location>
        <begin position="441"/>
        <end position="460"/>
    </location>
</feature>
<evidence type="ECO:0000313" key="7">
    <source>
        <dbReference type="EMBL" id="MBR0598840.1"/>
    </source>
</evidence>
<evidence type="ECO:0000256" key="6">
    <source>
        <dbReference type="SAM" id="Phobius"/>
    </source>
</evidence>
<keyword evidence="3 6" id="KW-0812">Transmembrane</keyword>
<gene>
    <name evidence="7" type="ORF">KCX82_13195</name>
</gene>
<name>A0A8J8B403_9FIRM</name>
<accession>A0A8J8B403</accession>
<feature type="transmembrane region" description="Helical" evidence="6">
    <location>
        <begin position="386"/>
        <end position="412"/>
    </location>
</feature>
<dbReference type="GO" id="GO:0005886">
    <property type="term" value="C:plasma membrane"/>
    <property type="evidence" value="ECO:0007669"/>
    <property type="project" value="TreeGrafter"/>
</dbReference>
<evidence type="ECO:0000256" key="5">
    <source>
        <dbReference type="ARBA" id="ARBA00023136"/>
    </source>
</evidence>
<dbReference type="CDD" id="cd11485">
    <property type="entry name" value="SLC-NCS1sbd_YbbW-like"/>
    <property type="match status" value="1"/>
</dbReference>
<comment type="caution">
    <text evidence="7">The sequence shown here is derived from an EMBL/GenBank/DDBJ whole genome shotgun (WGS) entry which is preliminary data.</text>
</comment>
<protein>
    <submittedName>
        <fullName evidence="7">NCS1 family nucleobase:cation symporter-1</fullName>
    </submittedName>
</protein>
<feature type="transmembrane region" description="Helical" evidence="6">
    <location>
        <begin position="160"/>
        <end position="180"/>
    </location>
</feature>
<sequence>MSKYTQKERDGLYELTDAARAELTSSKYYNEDLAPTTLSQRTWTTYHITSLWIGMSVCIPSFTMASSLVVLGLSPWLAVFNVALGNIIILIPIQLNSHAGTKYGIPFPVFARLTFGPIGAHIPSLSRALTACGWNAVQSWIGGAAIVSLVAAFVPSFAAMPAAPFIGFGIFLFAVWWITVMGSESIKYLEALGAPILVVLTIALFIWSVLLATNSGFSFGDVTQAATDMDLVAQSGGFLYVFLGGLTANIAFWATMALNIPDFSRYAKSQKAQFRGQLYGMPVMMALCAFVGAFFAQATKLALGNAIFDPTAVLPLIDNAFISFIVSVGVIIATITTNIAANVVAPANGFSNIAPKKISYKVGVTVACLLAIAYRPWWIFGGAGAFIFGWLGTYGGILAPIAAIFIADYYIVKKRNIDVMALYQGSEGRYWYQSGWNIRAIIAWICGFILPTLGSLGVASLKWVSANGYVIGFVIGLAVYVLLMKNETTSFISDEEEEAMTER</sequence>
<evidence type="ECO:0000256" key="1">
    <source>
        <dbReference type="ARBA" id="ARBA00004141"/>
    </source>
</evidence>
<feature type="transmembrane region" description="Helical" evidence="6">
    <location>
        <begin position="132"/>
        <end position="154"/>
    </location>
</feature>
<dbReference type="PANTHER" id="PTHR30618">
    <property type="entry name" value="NCS1 FAMILY PURINE/PYRIMIDINE TRANSPORTER"/>
    <property type="match status" value="1"/>
</dbReference>
<dbReference type="AlphaFoldDB" id="A0A8J8B403"/>
<keyword evidence="4 6" id="KW-1133">Transmembrane helix</keyword>
<feature type="transmembrane region" description="Helical" evidence="6">
    <location>
        <begin position="51"/>
        <end position="70"/>
    </location>
</feature>
<dbReference type="PANTHER" id="PTHR30618:SF0">
    <property type="entry name" value="PURINE-URACIL PERMEASE NCS1"/>
    <property type="match status" value="1"/>
</dbReference>
<evidence type="ECO:0000256" key="4">
    <source>
        <dbReference type="ARBA" id="ARBA00022989"/>
    </source>
</evidence>
<feature type="transmembrane region" description="Helical" evidence="6">
    <location>
        <begin position="466"/>
        <end position="483"/>
    </location>
</feature>
<dbReference type="GO" id="GO:0015205">
    <property type="term" value="F:nucleobase transmembrane transporter activity"/>
    <property type="evidence" value="ECO:0007669"/>
    <property type="project" value="TreeGrafter"/>
</dbReference>
<comment type="subcellular location">
    <subcellularLocation>
        <location evidence="1">Membrane</location>
        <topology evidence="1">Multi-pass membrane protein</topology>
    </subcellularLocation>
</comment>
<reference evidence="7" key="1">
    <citation type="submission" date="2021-04" db="EMBL/GenBank/DDBJ databases">
        <title>Sinoanaerobacter chloroacetimidivorans sp. nov., an obligate anaerobic bacterium isolated from anaerobic sludge.</title>
        <authorList>
            <person name="Bao Y."/>
        </authorList>
    </citation>
    <scope>NUCLEOTIDE SEQUENCE</scope>
    <source>
        <strain evidence="7">BAD-6</strain>
    </source>
</reference>
<keyword evidence="8" id="KW-1185">Reference proteome</keyword>
<feature type="transmembrane region" description="Helical" evidence="6">
    <location>
        <begin position="362"/>
        <end position="380"/>
    </location>
</feature>
<evidence type="ECO:0000256" key="3">
    <source>
        <dbReference type="ARBA" id="ARBA00022692"/>
    </source>
</evidence>
<feature type="transmembrane region" description="Helical" evidence="6">
    <location>
        <begin position="278"/>
        <end position="299"/>
    </location>
</feature>
<comment type="similarity">
    <text evidence="2">Belongs to the purine-cytosine permease (2.A.39) family.</text>
</comment>
<feature type="transmembrane region" description="Helical" evidence="6">
    <location>
        <begin position="237"/>
        <end position="258"/>
    </location>
</feature>
<proteinExistence type="inferred from homology"/>
<dbReference type="EMBL" id="JAGSND010000008">
    <property type="protein sequence ID" value="MBR0598840.1"/>
    <property type="molecule type" value="Genomic_DNA"/>
</dbReference>
<feature type="transmembrane region" description="Helical" evidence="6">
    <location>
        <begin position="192"/>
        <end position="217"/>
    </location>
</feature>